<proteinExistence type="predicted"/>
<evidence type="ECO:0000256" key="1">
    <source>
        <dbReference type="ARBA" id="ARBA00023239"/>
    </source>
</evidence>
<dbReference type="InterPro" id="IPR011234">
    <property type="entry name" value="Fumarylacetoacetase-like_C"/>
</dbReference>
<dbReference type="PANTHER" id="PTHR30143:SF0">
    <property type="entry name" value="2-KETO-4-PENTENOATE HYDRATASE"/>
    <property type="match status" value="1"/>
</dbReference>
<gene>
    <name evidence="3" type="ORF">SAMN04487960_111128</name>
</gene>
<dbReference type="OrthoDB" id="9792137at2"/>
<protein>
    <submittedName>
        <fullName evidence="3">2-oxo-3-hexenedioate decarboxylase</fullName>
    </submittedName>
</protein>
<dbReference type="Gene3D" id="3.90.850.10">
    <property type="entry name" value="Fumarylacetoacetase-like, C-terminal domain"/>
    <property type="match status" value="1"/>
</dbReference>
<dbReference type="Pfam" id="PF01557">
    <property type="entry name" value="FAA_hydrolase"/>
    <property type="match status" value="1"/>
</dbReference>
<dbReference type="GO" id="GO:0008684">
    <property type="term" value="F:2-oxopent-4-enoate hydratase activity"/>
    <property type="evidence" value="ECO:0007669"/>
    <property type="project" value="TreeGrafter"/>
</dbReference>
<organism evidence="3 4">
    <name type="scientific">Marinobacter mobilis</name>
    <dbReference type="NCBI Taxonomy" id="488533"/>
    <lineage>
        <taxon>Bacteria</taxon>
        <taxon>Pseudomonadati</taxon>
        <taxon>Pseudomonadota</taxon>
        <taxon>Gammaproteobacteria</taxon>
        <taxon>Pseudomonadales</taxon>
        <taxon>Marinobacteraceae</taxon>
        <taxon>Marinobacter</taxon>
    </lineage>
</organism>
<dbReference type="Proteomes" id="UP000199675">
    <property type="component" value="Unassembled WGS sequence"/>
</dbReference>
<sequence>MPTPLNLESMALEMMAAQDSGQQIRPFTTRVQGFDVPSAYKVAALIHRARLAEGANPVGRKIGFTNPDMWSKYGVCEPIWAYMYDTTVVQLRDSQSYCPIERFSEPKIEPEIIFHFRSDLSPGAKISDVVDAIDWVAHGFEIVQSHFPGWRFKAPDTVADSALHGTLLIGPPRPLHELGNDPVSVLESLSVNLFCNGLLIETGKGSNVLGNPLTAVVHLVSVLGRQSEPATVKAGEIITTGTMTTAQAVQPGQTWQTEVKGAELVGLTVDFVP</sequence>
<evidence type="ECO:0000313" key="4">
    <source>
        <dbReference type="Proteomes" id="UP000199675"/>
    </source>
</evidence>
<dbReference type="InterPro" id="IPR050772">
    <property type="entry name" value="Hydratase-Decarb/MhpD_sf"/>
</dbReference>
<keyword evidence="4" id="KW-1185">Reference proteome</keyword>
<reference evidence="3" key="1">
    <citation type="submission" date="2016-10" db="EMBL/GenBank/DDBJ databases">
        <authorList>
            <person name="de Groot N.N."/>
        </authorList>
    </citation>
    <scope>NUCLEOTIDE SEQUENCE [LARGE SCALE GENOMIC DNA]</scope>
    <source>
        <strain evidence="3">CGMCC 1.7059</strain>
    </source>
</reference>
<dbReference type="STRING" id="488533.SAMN04487960_111128"/>
<accession>A0A1H3D3K9</accession>
<name>A0A1H3D3K9_9GAMM</name>
<dbReference type="InterPro" id="IPR036663">
    <property type="entry name" value="Fumarylacetoacetase_C_sf"/>
</dbReference>
<feature type="domain" description="Fumarylacetoacetase-like C-terminal" evidence="2">
    <location>
        <begin position="106"/>
        <end position="261"/>
    </location>
</feature>
<dbReference type="EMBL" id="FNNE01000011">
    <property type="protein sequence ID" value="SDX61072.1"/>
    <property type="molecule type" value="Genomic_DNA"/>
</dbReference>
<evidence type="ECO:0000259" key="2">
    <source>
        <dbReference type="Pfam" id="PF01557"/>
    </source>
</evidence>
<dbReference type="RefSeq" id="WP_091816997.1">
    <property type="nucleotide sequence ID" value="NZ_FNNE01000011.1"/>
</dbReference>
<dbReference type="AlphaFoldDB" id="A0A1H3D3K9"/>
<evidence type="ECO:0000313" key="3">
    <source>
        <dbReference type="EMBL" id="SDX61072.1"/>
    </source>
</evidence>
<keyword evidence="1" id="KW-0456">Lyase</keyword>
<dbReference type="PANTHER" id="PTHR30143">
    <property type="entry name" value="ACID HYDRATASE"/>
    <property type="match status" value="1"/>
</dbReference>
<dbReference type="SUPFAM" id="SSF56529">
    <property type="entry name" value="FAH"/>
    <property type="match status" value="1"/>
</dbReference>
<dbReference type="GO" id="GO:0005737">
    <property type="term" value="C:cytoplasm"/>
    <property type="evidence" value="ECO:0007669"/>
    <property type="project" value="TreeGrafter"/>
</dbReference>